<evidence type="ECO:0000259" key="2">
    <source>
        <dbReference type="PROSITE" id="PS50994"/>
    </source>
</evidence>
<organism evidence="3 4">
    <name type="scientific">Vitis vinifera</name>
    <name type="common">Grape</name>
    <dbReference type="NCBI Taxonomy" id="29760"/>
    <lineage>
        <taxon>Eukaryota</taxon>
        <taxon>Viridiplantae</taxon>
        <taxon>Streptophyta</taxon>
        <taxon>Embryophyta</taxon>
        <taxon>Tracheophyta</taxon>
        <taxon>Spermatophyta</taxon>
        <taxon>Magnoliopsida</taxon>
        <taxon>eudicotyledons</taxon>
        <taxon>Gunneridae</taxon>
        <taxon>Pentapetalae</taxon>
        <taxon>rosids</taxon>
        <taxon>Vitales</taxon>
        <taxon>Vitaceae</taxon>
        <taxon>Viteae</taxon>
        <taxon>Vitis</taxon>
    </lineage>
</organism>
<dbReference type="Pfam" id="PF07727">
    <property type="entry name" value="RVT_2"/>
    <property type="match status" value="1"/>
</dbReference>
<dbReference type="GO" id="GO:0015074">
    <property type="term" value="P:DNA integration"/>
    <property type="evidence" value="ECO:0007669"/>
    <property type="project" value="InterPro"/>
</dbReference>
<dbReference type="PROSITE" id="PS50994">
    <property type="entry name" value="INTEGRASE"/>
    <property type="match status" value="1"/>
</dbReference>
<dbReference type="InterPro" id="IPR057670">
    <property type="entry name" value="SH3_retrovirus"/>
</dbReference>
<accession>A0A438KQE7</accession>
<proteinExistence type="predicted"/>
<protein>
    <submittedName>
        <fullName evidence="3">Retrovirus-related Pol polyprotein from transposon TNT 1-94</fullName>
    </submittedName>
</protein>
<dbReference type="Proteomes" id="UP000288805">
    <property type="component" value="Unassembled WGS sequence"/>
</dbReference>
<evidence type="ECO:0000256" key="1">
    <source>
        <dbReference type="SAM" id="MobiDB-lite"/>
    </source>
</evidence>
<dbReference type="PANTHER" id="PTHR35317:SF11">
    <property type="entry name" value="CCHC-TYPE DOMAIN-CONTAINING PROTEIN"/>
    <property type="match status" value="1"/>
</dbReference>
<dbReference type="CDD" id="cd09272">
    <property type="entry name" value="RNase_HI_RT_Ty1"/>
    <property type="match status" value="1"/>
</dbReference>
<dbReference type="InterPro" id="IPR012337">
    <property type="entry name" value="RNaseH-like_sf"/>
</dbReference>
<dbReference type="EMBL" id="QGNW01000001">
    <property type="protein sequence ID" value="RVX23426.1"/>
    <property type="molecule type" value="Genomic_DNA"/>
</dbReference>
<dbReference type="GO" id="GO:0008270">
    <property type="term" value="F:zinc ion binding"/>
    <property type="evidence" value="ECO:0007669"/>
    <property type="project" value="InterPro"/>
</dbReference>
<dbReference type="Gene3D" id="4.10.60.10">
    <property type="entry name" value="Zinc finger, CCHC-type"/>
    <property type="match status" value="1"/>
</dbReference>
<dbReference type="InterPro" id="IPR043502">
    <property type="entry name" value="DNA/RNA_pol_sf"/>
</dbReference>
<comment type="caution">
    <text evidence="3">The sequence shown here is derived from an EMBL/GenBank/DDBJ whole genome shotgun (WGS) entry which is preliminary data.</text>
</comment>
<dbReference type="SUPFAM" id="SSF53098">
    <property type="entry name" value="Ribonuclease H-like"/>
    <property type="match status" value="1"/>
</dbReference>
<dbReference type="InterPro" id="IPR001584">
    <property type="entry name" value="Integrase_cat-core"/>
</dbReference>
<dbReference type="SUPFAM" id="SSF56672">
    <property type="entry name" value="DNA/RNA polymerases"/>
    <property type="match status" value="1"/>
</dbReference>
<dbReference type="SUPFAM" id="SSF57756">
    <property type="entry name" value="Retrovirus zinc finger-like domains"/>
    <property type="match status" value="1"/>
</dbReference>
<evidence type="ECO:0000313" key="4">
    <source>
        <dbReference type="Proteomes" id="UP000288805"/>
    </source>
</evidence>
<sequence length="964" mass="112244">MEIETTFSHVAPPIFDGDNYQAWAVRMIVHLEALDLWEAIEEDYDVPPLPANPTMTQLKTHKERKTRKSKAKAYLFFVVSSTIFTRIMNLESAKDIWDHLKKEYQGNERTKNMQVLNLIREFEMLKMKETETIKDYSDKLLGIVNKVRLLGKDFSDERIVQKILITLPEKYESKISSLEESKDLSSISLAELVNALQAQEQRRMIRKEESMEGALQAKAENSGGGKDKKNNNKKKNNKIDKNKDGTYPPCPHCKKTNHPQRKCWWRPDVKCRKCGQIGHMDSSDSGLIDSGCTNHMTNDQELFKELDKTIISKYIINVLYVPDIDQNLLSVGQSIEKGFKVIFEDKWCMIKDAKGRDVFKVKMRAKSFALNLMEDEQIAFSSTVSNAELWHRRLGHFHHVGVLYMQKHNLVKGVPLLEDKLADCVACQYGKQTRRPFPQTAWRAMHKLQLVHTNVGGPQKTPSLNGSMYYIAFIDDYTRFRWIHFLKSKSEVANVFWKYKAWVENQSSCRMQKIRSDNGKEYTNEIFDMFCEEADIEHQLTTPYTPQHNGAKRDKLDKKAEPRVFIGYSNSSKAYRNFQPQNGKFLVSRDVKFMEDRQWNWEESIKMQLAEVPQYFDEDIDDVPEFEEVEKDDKWIEAMKEELRMIEKNDTWELVDIPQHRKVIGVKWVYRTKLNADGSINKYKARLVVKGYSQVFGVDFSETFAPVAHLDTIRMLLALIAQKGWKTYQLDVKSIFLNGYLQEEIYVDQPEGFQVKGQEEKVYLLKKALYGSNEKLVKEFKAEMLKVFEMTDLGFFWVWRTNTPMNQKEKFSNDDGAEKVDESQYRNLIGCLMYLTATKPDIMFSKQDVIAQSITEAEYVVANATVNQAIWIKKILVDVHMKQNEPTQIHVDNQAAIAISNDSVFHGKTKHFKIKLYHLREEQKDGEVKLLYCKTEDQIADVLTKGLPKARFETLRSQIDLCNF</sequence>
<dbReference type="InterPro" id="IPR036875">
    <property type="entry name" value="Znf_CCHC_sf"/>
</dbReference>
<dbReference type="Pfam" id="PF13976">
    <property type="entry name" value="gag_pre-integrs"/>
    <property type="match status" value="1"/>
</dbReference>
<dbReference type="InterPro" id="IPR013103">
    <property type="entry name" value="RVT_2"/>
</dbReference>
<dbReference type="Pfam" id="PF25597">
    <property type="entry name" value="SH3_retrovirus"/>
    <property type="match status" value="1"/>
</dbReference>
<dbReference type="AlphaFoldDB" id="A0A438KQE7"/>
<name>A0A438KQE7_VITVI</name>
<dbReference type="InterPro" id="IPR036397">
    <property type="entry name" value="RNaseH_sf"/>
</dbReference>
<dbReference type="InterPro" id="IPR025724">
    <property type="entry name" value="GAG-pre-integrase_dom"/>
</dbReference>
<gene>
    <name evidence="3" type="primary">POLX_540</name>
    <name evidence="3" type="ORF">CK203_000409</name>
</gene>
<evidence type="ECO:0000313" key="3">
    <source>
        <dbReference type="EMBL" id="RVX23426.1"/>
    </source>
</evidence>
<reference evidence="3 4" key="1">
    <citation type="journal article" date="2018" name="PLoS Genet.">
        <title>Population sequencing reveals clonal diversity and ancestral inbreeding in the grapevine cultivar Chardonnay.</title>
        <authorList>
            <person name="Roach M.J."/>
            <person name="Johnson D.L."/>
            <person name="Bohlmann J."/>
            <person name="van Vuuren H.J."/>
            <person name="Jones S.J."/>
            <person name="Pretorius I.S."/>
            <person name="Schmidt S.A."/>
            <person name="Borneman A.R."/>
        </authorList>
    </citation>
    <scope>NUCLEOTIDE SEQUENCE [LARGE SCALE GENOMIC DNA]</scope>
    <source>
        <strain evidence="4">cv. Chardonnay</strain>
        <tissue evidence="3">Leaf</tissue>
    </source>
</reference>
<dbReference type="Pfam" id="PF00665">
    <property type="entry name" value="rve"/>
    <property type="match status" value="1"/>
</dbReference>
<feature type="domain" description="Integrase catalytic" evidence="2">
    <location>
        <begin position="434"/>
        <end position="551"/>
    </location>
</feature>
<feature type="region of interest" description="Disordered" evidence="1">
    <location>
        <begin position="205"/>
        <end position="247"/>
    </location>
</feature>
<dbReference type="PANTHER" id="PTHR35317">
    <property type="entry name" value="OS04G0629600 PROTEIN"/>
    <property type="match status" value="1"/>
</dbReference>
<dbReference type="Gene3D" id="3.30.420.10">
    <property type="entry name" value="Ribonuclease H-like superfamily/Ribonuclease H"/>
    <property type="match status" value="1"/>
</dbReference>
<dbReference type="GO" id="GO:0003676">
    <property type="term" value="F:nucleic acid binding"/>
    <property type="evidence" value="ECO:0007669"/>
    <property type="project" value="InterPro"/>
</dbReference>
<dbReference type="Pfam" id="PF14223">
    <property type="entry name" value="Retrotran_gag_2"/>
    <property type="match status" value="1"/>
</dbReference>